<dbReference type="PANTHER" id="PTHR43673:SF10">
    <property type="entry name" value="NADH DEHYDROGENASE_NAD(P)H NITROREDUCTASE XCC3605-RELATED"/>
    <property type="match status" value="1"/>
</dbReference>
<dbReference type="Pfam" id="PF00881">
    <property type="entry name" value="Nitroreductase"/>
    <property type="match status" value="2"/>
</dbReference>
<feature type="domain" description="Nitroreductase" evidence="3">
    <location>
        <begin position="19"/>
        <end position="77"/>
    </location>
</feature>
<name>A0A937CMC6_9HYPH</name>
<dbReference type="Proteomes" id="UP000633219">
    <property type="component" value="Unassembled WGS sequence"/>
</dbReference>
<evidence type="ECO:0000313" key="4">
    <source>
        <dbReference type="EMBL" id="MBL0374165.1"/>
    </source>
</evidence>
<evidence type="ECO:0000256" key="2">
    <source>
        <dbReference type="ARBA" id="ARBA00023002"/>
    </source>
</evidence>
<dbReference type="InterPro" id="IPR000415">
    <property type="entry name" value="Nitroreductase-like"/>
</dbReference>
<dbReference type="SUPFAM" id="SSF55469">
    <property type="entry name" value="FMN-dependent nitroreductase-like"/>
    <property type="match status" value="1"/>
</dbReference>
<dbReference type="GO" id="GO:0016491">
    <property type="term" value="F:oxidoreductase activity"/>
    <property type="evidence" value="ECO:0007669"/>
    <property type="project" value="UniProtKB-KW"/>
</dbReference>
<comment type="similarity">
    <text evidence="1">Belongs to the nitroreductase family.</text>
</comment>
<evidence type="ECO:0000256" key="1">
    <source>
        <dbReference type="ARBA" id="ARBA00007118"/>
    </source>
</evidence>
<accession>A0A937CMC6</accession>
<keyword evidence="2" id="KW-0560">Oxidoreductase</keyword>
<dbReference type="RefSeq" id="WP_201661960.1">
    <property type="nucleotide sequence ID" value="NZ_JAEQNC010000011.1"/>
</dbReference>
<dbReference type="EMBL" id="JAEQNC010000011">
    <property type="protein sequence ID" value="MBL0374165.1"/>
    <property type="molecule type" value="Genomic_DNA"/>
</dbReference>
<gene>
    <name evidence="4" type="ORF">JJB09_19250</name>
</gene>
<sequence length="199" mass="22681">MLEKNNRKAGFPIDPVYLERWSARSFRPEAMPEEDLLTMFEAARWAQSASNHQPWRFSYALRDSAEWDKYLGFLIDSNRAWSQNASAIVVVVSKNHTMPTDGSEPKYNRTHDFDTGAATQAFTLQASRLGYIAHPMAGIHIDLIQEGLGISSELYTVECMIAVGRLAPREELPEKYQPREIQSQRKPLAEIVFKGEFKS</sequence>
<dbReference type="PANTHER" id="PTHR43673">
    <property type="entry name" value="NAD(P)H NITROREDUCTASE YDGI-RELATED"/>
    <property type="match status" value="1"/>
</dbReference>
<organism evidence="4 5">
    <name type="scientific">Rhizobium setariae</name>
    <dbReference type="NCBI Taxonomy" id="2801340"/>
    <lineage>
        <taxon>Bacteria</taxon>
        <taxon>Pseudomonadati</taxon>
        <taxon>Pseudomonadota</taxon>
        <taxon>Alphaproteobacteria</taxon>
        <taxon>Hyphomicrobiales</taxon>
        <taxon>Rhizobiaceae</taxon>
        <taxon>Rhizobium/Agrobacterium group</taxon>
        <taxon>Rhizobium</taxon>
    </lineage>
</organism>
<evidence type="ECO:0000313" key="5">
    <source>
        <dbReference type="Proteomes" id="UP000633219"/>
    </source>
</evidence>
<dbReference type="CDD" id="cd02138">
    <property type="entry name" value="TdsD-like"/>
    <property type="match status" value="1"/>
</dbReference>
<dbReference type="Gene3D" id="3.40.109.10">
    <property type="entry name" value="NADH Oxidase"/>
    <property type="match status" value="1"/>
</dbReference>
<dbReference type="InterPro" id="IPR029479">
    <property type="entry name" value="Nitroreductase"/>
</dbReference>
<protein>
    <submittedName>
        <fullName evidence="4">Nitroreductase family protein</fullName>
    </submittedName>
</protein>
<keyword evidence="5" id="KW-1185">Reference proteome</keyword>
<comment type="caution">
    <text evidence="4">The sequence shown here is derived from an EMBL/GenBank/DDBJ whole genome shotgun (WGS) entry which is preliminary data.</text>
</comment>
<dbReference type="AlphaFoldDB" id="A0A937CMC6"/>
<proteinExistence type="inferred from homology"/>
<evidence type="ECO:0000259" key="3">
    <source>
        <dbReference type="Pfam" id="PF00881"/>
    </source>
</evidence>
<feature type="domain" description="Nitroreductase" evidence="3">
    <location>
        <begin position="85"/>
        <end position="165"/>
    </location>
</feature>
<reference evidence="4" key="1">
    <citation type="submission" date="2021-01" db="EMBL/GenBank/DDBJ databases">
        <title>Rhizobium sp. strain KVB221 16S ribosomal RNA gene Genome sequencing and assembly.</title>
        <authorList>
            <person name="Kang M."/>
        </authorList>
    </citation>
    <scope>NUCLEOTIDE SEQUENCE</scope>
    <source>
        <strain evidence="4">KVB221</strain>
    </source>
</reference>